<dbReference type="EMBL" id="GDKF01000439">
    <property type="protein sequence ID" value="JAT78183.1"/>
    <property type="molecule type" value="Transcribed_RNA"/>
</dbReference>
<evidence type="ECO:0000259" key="6">
    <source>
        <dbReference type="Pfam" id="PF02544"/>
    </source>
</evidence>
<feature type="transmembrane region" description="Helical" evidence="5">
    <location>
        <begin position="81"/>
        <end position="101"/>
    </location>
</feature>
<dbReference type="GO" id="GO:0006488">
    <property type="term" value="P:dolichol-linked oligosaccharide biosynthetic process"/>
    <property type="evidence" value="ECO:0007669"/>
    <property type="project" value="InterPro"/>
</dbReference>
<organism evidence="7">
    <name type="scientific">Auxenochlorella protothecoides</name>
    <name type="common">Green microalga</name>
    <name type="synonym">Chlorella protothecoides</name>
    <dbReference type="NCBI Taxonomy" id="3075"/>
    <lineage>
        <taxon>Eukaryota</taxon>
        <taxon>Viridiplantae</taxon>
        <taxon>Chlorophyta</taxon>
        <taxon>core chlorophytes</taxon>
        <taxon>Trebouxiophyceae</taxon>
        <taxon>Chlorellales</taxon>
        <taxon>Chlorellaceae</taxon>
        <taxon>Auxenochlorella</taxon>
    </lineage>
</organism>
<dbReference type="AlphaFoldDB" id="A0A1D2AGV9"/>
<dbReference type="GO" id="GO:0016095">
    <property type="term" value="P:polyprenol catabolic process"/>
    <property type="evidence" value="ECO:0007669"/>
    <property type="project" value="TreeGrafter"/>
</dbReference>
<evidence type="ECO:0000313" key="7">
    <source>
        <dbReference type="EMBL" id="JAT78183.1"/>
    </source>
</evidence>
<reference evidence="7" key="1">
    <citation type="submission" date="2015-08" db="EMBL/GenBank/DDBJ databases">
        <authorList>
            <person name="Babu N.S."/>
            <person name="Beckwith C.J."/>
            <person name="Beseler K.G."/>
            <person name="Brison A."/>
            <person name="Carone J.V."/>
            <person name="Caskin T.P."/>
            <person name="Diamond M."/>
            <person name="Durham M.E."/>
            <person name="Foxe J.M."/>
            <person name="Go M."/>
            <person name="Henderson B.A."/>
            <person name="Jones I.B."/>
            <person name="McGettigan J.A."/>
            <person name="Micheletti S.J."/>
            <person name="Nasrallah M.E."/>
            <person name="Ortiz D."/>
            <person name="Piller C.R."/>
            <person name="Privatt S.R."/>
            <person name="Schneider S.L."/>
            <person name="Sharp S."/>
            <person name="Smith T.C."/>
            <person name="Stanton J.D."/>
            <person name="Ullery H.E."/>
            <person name="Wilson R.J."/>
            <person name="Serrano M.G."/>
            <person name="Buck G."/>
            <person name="Lee V."/>
            <person name="Wang Y."/>
            <person name="Carvalho R."/>
            <person name="Voegtly L."/>
            <person name="Shi R."/>
            <person name="Duckworth R."/>
            <person name="Johnson A."/>
            <person name="Loviza R."/>
            <person name="Walstead R."/>
            <person name="Shah Z."/>
            <person name="Kiflezghi M."/>
            <person name="Wade K."/>
            <person name="Ball S.L."/>
            <person name="Bradley K.W."/>
            <person name="Asai D.J."/>
            <person name="Bowman C.A."/>
            <person name="Russell D.A."/>
            <person name="Pope W.H."/>
            <person name="Jacobs-Sera D."/>
            <person name="Hendrix R.W."/>
            <person name="Hatfull G.F."/>
        </authorList>
    </citation>
    <scope>NUCLEOTIDE SEQUENCE</scope>
</reference>
<evidence type="ECO:0000256" key="2">
    <source>
        <dbReference type="ARBA" id="ARBA00022692"/>
    </source>
</evidence>
<protein>
    <recommendedName>
        <fullName evidence="6">3-oxo-5-alpha-steroid 4-dehydrogenase C-terminal domain-containing protein</fullName>
    </recommendedName>
</protein>
<sequence length="316" mass="34938">MPIADDVFLLAFSILPSLLRLYWVLCTMAAVLALLPLPGLAGFRAAVILSACRGKLVDMKPHKAFGPLSDWTVPQKWFSHFYALGSVWSVPVIWAVMQQLWTGTSQAAWEAQVSLLALCLLEVHLVRRYLETVLIMQYPPNARMHGIAYLYGISYYLVVPATLVPLALLQRLADGGLESLLGRGAMMGALPSALEATLARLSALQWLGVLAFVAGNLLQLHSHRLLANLSRGTQSGTYRIPRGGLFELVSCPHYLAEIVIYSGLGLLIGAQRPLAWLILAWVAANLVLAAGMTQAWYRRRFPSYPSRRKALFPWLY</sequence>
<feature type="transmembrane region" description="Helical" evidence="5">
    <location>
        <begin position="243"/>
        <end position="268"/>
    </location>
</feature>
<keyword evidence="4 5" id="KW-0472">Membrane</keyword>
<feature type="transmembrane region" description="Helical" evidence="5">
    <location>
        <begin position="107"/>
        <end position="126"/>
    </location>
</feature>
<dbReference type="Pfam" id="PF02544">
    <property type="entry name" value="Steroid_dh"/>
    <property type="match status" value="1"/>
</dbReference>
<proteinExistence type="predicted"/>
<feature type="transmembrane region" description="Helical" evidence="5">
    <location>
        <begin position="203"/>
        <end position="222"/>
    </location>
</feature>
<dbReference type="PANTHER" id="PTHR14624:SF0">
    <property type="entry name" value="POLYPRENOL REDUCTASE"/>
    <property type="match status" value="1"/>
</dbReference>
<feature type="domain" description="3-oxo-5-alpha-steroid 4-dehydrogenase C-terminal" evidence="6">
    <location>
        <begin position="206"/>
        <end position="316"/>
    </location>
</feature>
<dbReference type="InterPro" id="IPR039698">
    <property type="entry name" value="Dfg10/SRD5A3"/>
</dbReference>
<keyword evidence="3 5" id="KW-1133">Transmembrane helix</keyword>
<feature type="transmembrane region" description="Helical" evidence="5">
    <location>
        <begin position="31"/>
        <end position="52"/>
    </location>
</feature>
<dbReference type="UniPathway" id="UPA00378"/>
<evidence type="ECO:0000256" key="1">
    <source>
        <dbReference type="ARBA" id="ARBA00004127"/>
    </source>
</evidence>
<name>A0A1D2AGV9_AUXPR</name>
<dbReference type="PROSITE" id="PS50244">
    <property type="entry name" value="S5A_REDUCTASE"/>
    <property type="match status" value="1"/>
</dbReference>
<dbReference type="GO" id="GO:0005783">
    <property type="term" value="C:endoplasmic reticulum"/>
    <property type="evidence" value="ECO:0007669"/>
    <property type="project" value="TreeGrafter"/>
</dbReference>
<dbReference type="PANTHER" id="PTHR14624">
    <property type="entry name" value="DFG10 PROTEIN"/>
    <property type="match status" value="1"/>
</dbReference>
<accession>A0A1D2AGV9</accession>
<gene>
    <name evidence="7" type="ORF">g.74056</name>
</gene>
<feature type="transmembrane region" description="Helical" evidence="5">
    <location>
        <begin position="7"/>
        <end position="25"/>
    </location>
</feature>
<dbReference type="Gene3D" id="1.20.120.1630">
    <property type="match status" value="1"/>
</dbReference>
<dbReference type="InterPro" id="IPR001104">
    <property type="entry name" value="3-oxo-5_a-steroid_4-DH_C"/>
</dbReference>
<dbReference type="GO" id="GO:0003865">
    <property type="term" value="F:3-oxo-5-alpha-steroid 4-dehydrogenase activity"/>
    <property type="evidence" value="ECO:0007669"/>
    <property type="project" value="TreeGrafter"/>
</dbReference>
<feature type="transmembrane region" description="Helical" evidence="5">
    <location>
        <begin position="274"/>
        <end position="297"/>
    </location>
</feature>
<evidence type="ECO:0000256" key="5">
    <source>
        <dbReference type="SAM" id="Phobius"/>
    </source>
</evidence>
<feature type="transmembrane region" description="Helical" evidence="5">
    <location>
        <begin position="147"/>
        <end position="169"/>
    </location>
</feature>
<evidence type="ECO:0000256" key="4">
    <source>
        <dbReference type="ARBA" id="ARBA00023136"/>
    </source>
</evidence>
<comment type="subcellular location">
    <subcellularLocation>
        <location evidence="1">Endomembrane system</location>
        <topology evidence="1">Multi-pass membrane protein</topology>
    </subcellularLocation>
</comment>
<evidence type="ECO:0000256" key="3">
    <source>
        <dbReference type="ARBA" id="ARBA00022989"/>
    </source>
</evidence>
<keyword evidence="2 5" id="KW-0812">Transmembrane</keyword>